<keyword evidence="6" id="KW-1185">Reference proteome</keyword>
<dbReference type="GO" id="GO:0005829">
    <property type="term" value="C:cytosol"/>
    <property type="evidence" value="ECO:0007669"/>
    <property type="project" value="TreeGrafter"/>
</dbReference>
<evidence type="ECO:0000256" key="1">
    <source>
        <dbReference type="ARBA" id="ARBA00010990"/>
    </source>
</evidence>
<gene>
    <name evidence="5" type="ORF">CYJ34_06920</name>
</gene>
<evidence type="ECO:0000259" key="3">
    <source>
        <dbReference type="Pfam" id="PF01648"/>
    </source>
</evidence>
<dbReference type="AlphaFoldDB" id="A0A2I1M6M0"/>
<comment type="similarity">
    <text evidence="1">Belongs to the P-Pant transferase superfamily. Gsp/Sfp/HetI/AcpT family.</text>
</comment>
<dbReference type="PANTHER" id="PTHR12215">
    <property type="entry name" value="PHOSPHOPANTETHEINE TRANSFERASE"/>
    <property type="match status" value="1"/>
</dbReference>
<evidence type="ECO:0000259" key="4">
    <source>
        <dbReference type="Pfam" id="PF22624"/>
    </source>
</evidence>
<proteinExistence type="inferred from homology"/>
<dbReference type="Pfam" id="PF01648">
    <property type="entry name" value="ACPS"/>
    <property type="match status" value="1"/>
</dbReference>
<accession>A0A2I1M6M0</accession>
<dbReference type="Pfam" id="PF22624">
    <property type="entry name" value="AASDHPPT_N"/>
    <property type="match status" value="1"/>
</dbReference>
<feature type="domain" description="4'-phosphopantetheinyl transferase N-terminal" evidence="4">
    <location>
        <begin position="46"/>
        <end position="120"/>
    </location>
</feature>
<organism evidence="5 6">
    <name type="scientific">Anaerococcus octavius</name>
    <dbReference type="NCBI Taxonomy" id="54007"/>
    <lineage>
        <taxon>Bacteria</taxon>
        <taxon>Bacillati</taxon>
        <taxon>Bacillota</taxon>
        <taxon>Tissierellia</taxon>
        <taxon>Tissierellales</taxon>
        <taxon>Peptoniphilaceae</taxon>
        <taxon>Anaerococcus</taxon>
    </lineage>
</organism>
<name>A0A2I1M6M0_9FIRM</name>
<dbReference type="EMBL" id="PKGS01000005">
    <property type="protein sequence ID" value="PKZ15747.1"/>
    <property type="molecule type" value="Genomic_DNA"/>
</dbReference>
<dbReference type="Gene3D" id="3.90.470.20">
    <property type="entry name" value="4'-phosphopantetheinyl transferase domain"/>
    <property type="match status" value="2"/>
</dbReference>
<dbReference type="InterPro" id="IPR050559">
    <property type="entry name" value="P-Pant_transferase_sf"/>
</dbReference>
<evidence type="ECO:0000313" key="6">
    <source>
        <dbReference type="Proteomes" id="UP000234335"/>
    </source>
</evidence>
<dbReference type="RefSeq" id="WP_101540568.1">
    <property type="nucleotide sequence ID" value="NZ_PKGS01000005.1"/>
</dbReference>
<reference evidence="5 6" key="1">
    <citation type="submission" date="2017-12" db="EMBL/GenBank/DDBJ databases">
        <title>Phylogenetic diversity of female urinary microbiome.</title>
        <authorList>
            <person name="Thomas-White K."/>
            <person name="Wolfe A.J."/>
        </authorList>
    </citation>
    <scope>NUCLEOTIDE SEQUENCE [LARGE SCALE GENOMIC DNA]</scope>
    <source>
        <strain evidence="5 6">UMB0119</strain>
    </source>
</reference>
<protein>
    <submittedName>
        <fullName evidence="5">4-phosphopantetheinyl transferase</fullName>
    </submittedName>
</protein>
<dbReference type="SUPFAM" id="SSF56214">
    <property type="entry name" value="4'-phosphopantetheinyl transferase"/>
    <property type="match status" value="2"/>
</dbReference>
<dbReference type="GO" id="GO:0000287">
    <property type="term" value="F:magnesium ion binding"/>
    <property type="evidence" value="ECO:0007669"/>
    <property type="project" value="InterPro"/>
</dbReference>
<evidence type="ECO:0000256" key="2">
    <source>
        <dbReference type="ARBA" id="ARBA00022679"/>
    </source>
</evidence>
<comment type="caution">
    <text evidence="5">The sequence shown here is derived from an EMBL/GenBank/DDBJ whole genome shotgun (WGS) entry which is preliminary data.</text>
</comment>
<dbReference type="GO" id="GO:0019878">
    <property type="term" value="P:lysine biosynthetic process via aminoadipic acid"/>
    <property type="evidence" value="ECO:0007669"/>
    <property type="project" value="TreeGrafter"/>
</dbReference>
<dbReference type="InterPro" id="IPR008278">
    <property type="entry name" value="4-PPantetheinyl_Trfase_dom"/>
</dbReference>
<keyword evidence="2 5" id="KW-0808">Transferase</keyword>
<dbReference type="GO" id="GO:0008897">
    <property type="term" value="F:holo-[acyl-carrier-protein] synthase activity"/>
    <property type="evidence" value="ECO:0007669"/>
    <property type="project" value="InterPro"/>
</dbReference>
<feature type="domain" description="4'-phosphopantetheinyl transferase" evidence="3">
    <location>
        <begin position="128"/>
        <end position="226"/>
    </location>
</feature>
<dbReference type="InterPro" id="IPR055066">
    <property type="entry name" value="AASDHPPT_N"/>
</dbReference>
<dbReference type="PANTHER" id="PTHR12215:SF10">
    <property type="entry name" value="L-AMINOADIPATE-SEMIALDEHYDE DEHYDROGENASE-PHOSPHOPANTETHEINYL TRANSFERASE"/>
    <property type="match status" value="1"/>
</dbReference>
<dbReference type="InterPro" id="IPR037143">
    <property type="entry name" value="4-PPantetheinyl_Trfase_dom_sf"/>
</dbReference>
<sequence>MKVYKIELLTKDDFYKFEKLDERFYFYDVMLVVANTNEIKIRDLERWLSKSEIKRSKSYVSEIAKINFVISRVIVNIVFKEILKTDIENLNFQRDSNNKPFIENPQGIKFNISHTDGCVIAGFSKREIGVDVEKINKRFSFQDILKECFVEKEINLIRNKHTLFFKYWTAKEAYLKWEGSGLLRNPKEIEILYVDESLIKIRDKNMKKAKTLKPIKLSKNYVGALCISEEI</sequence>
<evidence type="ECO:0000313" key="5">
    <source>
        <dbReference type="EMBL" id="PKZ15747.1"/>
    </source>
</evidence>
<dbReference type="Proteomes" id="UP000234335">
    <property type="component" value="Unassembled WGS sequence"/>
</dbReference>